<dbReference type="EMBL" id="GBXM01108118">
    <property type="protein sequence ID" value="JAH00459.1"/>
    <property type="molecule type" value="Transcribed_RNA"/>
</dbReference>
<proteinExistence type="predicted"/>
<accession>A0A0E9P7I1</accession>
<reference evidence="1" key="2">
    <citation type="journal article" date="2015" name="Fish Shellfish Immunol.">
        <title>Early steps in the European eel (Anguilla anguilla)-Vibrio vulnificus interaction in the gills: Role of the RtxA13 toxin.</title>
        <authorList>
            <person name="Callol A."/>
            <person name="Pajuelo D."/>
            <person name="Ebbesson L."/>
            <person name="Teles M."/>
            <person name="MacKenzie S."/>
            <person name="Amaro C."/>
        </authorList>
    </citation>
    <scope>NUCLEOTIDE SEQUENCE</scope>
</reference>
<evidence type="ECO:0000313" key="1">
    <source>
        <dbReference type="EMBL" id="JAH00459.1"/>
    </source>
</evidence>
<dbReference type="AlphaFoldDB" id="A0A0E9P7I1"/>
<sequence length="37" mass="4632">MIKWYYIKYYNLCHMNRMFTKPLISNFISFVSKVGYM</sequence>
<reference evidence="1" key="1">
    <citation type="submission" date="2014-11" db="EMBL/GenBank/DDBJ databases">
        <authorList>
            <person name="Amaro Gonzalez C."/>
        </authorList>
    </citation>
    <scope>NUCLEOTIDE SEQUENCE</scope>
</reference>
<name>A0A0E9P7I1_ANGAN</name>
<organism evidence="1">
    <name type="scientific">Anguilla anguilla</name>
    <name type="common">European freshwater eel</name>
    <name type="synonym">Muraena anguilla</name>
    <dbReference type="NCBI Taxonomy" id="7936"/>
    <lineage>
        <taxon>Eukaryota</taxon>
        <taxon>Metazoa</taxon>
        <taxon>Chordata</taxon>
        <taxon>Craniata</taxon>
        <taxon>Vertebrata</taxon>
        <taxon>Euteleostomi</taxon>
        <taxon>Actinopterygii</taxon>
        <taxon>Neopterygii</taxon>
        <taxon>Teleostei</taxon>
        <taxon>Anguilliformes</taxon>
        <taxon>Anguillidae</taxon>
        <taxon>Anguilla</taxon>
    </lineage>
</organism>
<protein>
    <submittedName>
        <fullName evidence="1">Uncharacterized protein</fullName>
    </submittedName>
</protein>